<evidence type="ECO:0000313" key="2">
    <source>
        <dbReference type="Proteomes" id="UP001517388"/>
    </source>
</evidence>
<proteinExistence type="predicted"/>
<accession>A0ACC7S768</accession>
<protein>
    <submittedName>
        <fullName evidence="1">GAF domain-containing protein</fullName>
    </submittedName>
</protein>
<comment type="caution">
    <text evidence="1">The sequence shown here is derived from an EMBL/GenBank/DDBJ whole genome shotgun (WGS) entry which is preliminary data.</text>
</comment>
<sequence>MSHNCEDENTSNSAPLFAIKEVPHGILMPLESQGKVLGFVVLHQATTRNGETTDVNLIEMLCAQLSDAVIQSQRLQQVQTLVDERTEQLQRSLEVQETSKK</sequence>
<evidence type="ECO:0000313" key="1">
    <source>
        <dbReference type="EMBL" id="MTJ43654.1"/>
    </source>
</evidence>
<name>A0ACC7S768_DOLFA</name>
<dbReference type="Proteomes" id="UP001517388">
    <property type="component" value="Unassembled WGS sequence"/>
</dbReference>
<reference evidence="2" key="1">
    <citation type="journal article" date="2020" name="Toxins">
        <title>Phylogenomic Analysis of Secondary Metabolism in the Toxic Cyanobacterial Genera Anabaena, Dolichospermum and Aphanizomenon.</title>
        <authorList>
            <person name="Oesterholm J."/>
            <person name="Popin R.V."/>
            <person name="Fewer D.P."/>
            <person name="Sivonen K."/>
        </authorList>
    </citation>
    <scope>NUCLEOTIDE SEQUENCE [LARGE SCALE GENOMIC DNA]</scope>
    <source>
        <strain evidence="2">UHCC 0037</strain>
    </source>
</reference>
<keyword evidence="2" id="KW-1185">Reference proteome</keyword>
<organism evidence="1 2">
    <name type="scientific">Dolichospermum flos-aquae UHCC 0037</name>
    <dbReference type="NCBI Taxonomy" id="2590026"/>
    <lineage>
        <taxon>Bacteria</taxon>
        <taxon>Bacillati</taxon>
        <taxon>Cyanobacteriota</taxon>
        <taxon>Cyanophyceae</taxon>
        <taxon>Nostocales</taxon>
        <taxon>Aphanizomenonaceae</taxon>
        <taxon>Dolichospermum</taxon>
    </lineage>
</organism>
<gene>
    <name evidence="1" type="ORF">FJR39_10780</name>
</gene>
<dbReference type="EMBL" id="VILF01000003">
    <property type="protein sequence ID" value="MTJ43654.1"/>
    <property type="molecule type" value="Genomic_DNA"/>
</dbReference>